<organism evidence="1 2">
    <name type="scientific">Roseomonas nitratireducens</name>
    <dbReference type="NCBI Taxonomy" id="2820810"/>
    <lineage>
        <taxon>Bacteria</taxon>
        <taxon>Pseudomonadati</taxon>
        <taxon>Pseudomonadota</taxon>
        <taxon>Alphaproteobacteria</taxon>
        <taxon>Acetobacterales</taxon>
        <taxon>Roseomonadaceae</taxon>
        <taxon>Roseomonas</taxon>
    </lineage>
</organism>
<evidence type="ECO:0000313" key="1">
    <source>
        <dbReference type="EMBL" id="MBP0464870.1"/>
    </source>
</evidence>
<protein>
    <submittedName>
        <fullName evidence="1">Uncharacterized protein</fullName>
    </submittedName>
</protein>
<gene>
    <name evidence="1" type="ORF">J5Y09_13190</name>
</gene>
<reference evidence="1 2" key="1">
    <citation type="submission" date="2021-03" db="EMBL/GenBank/DDBJ databases">
        <authorList>
            <person name="So Y."/>
        </authorList>
    </citation>
    <scope>NUCLEOTIDE SEQUENCE [LARGE SCALE GENOMIC DNA]</scope>
    <source>
        <strain evidence="1 2">PWR1</strain>
    </source>
</reference>
<keyword evidence="2" id="KW-1185">Reference proteome</keyword>
<dbReference type="RefSeq" id="WP_209352267.1">
    <property type="nucleotide sequence ID" value="NZ_JAGIYZ010000012.1"/>
</dbReference>
<accession>A0ABS4AU24</accession>
<proteinExistence type="predicted"/>
<comment type="caution">
    <text evidence="1">The sequence shown here is derived from an EMBL/GenBank/DDBJ whole genome shotgun (WGS) entry which is preliminary data.</text>
</comment>
<name>A0ABS4AU24_9PROT</name>
<sequence>MPQQAPSQRQAGNPSFTFVNETNDTIFYLYASPHRDPNWGPDHLGSGVLGPGQSFHVALPPGDCVYDLRIVFRDSRALERRDGVNLCRMRTVNVAFMRQR</sequence>
<evidence type="ECO:0000313" key="2">
    <source>
        <dbReference type="Proteomes" id="UP000680815"/>
    </source>
</evidence>
<dbReference type="EMBL" id="JAGIYZ010000012">
    <property type="protein sequence ID" value="MBP0464870.1"/>
    <property type="molecule type" value="Genomic_DNA"/>
</dbReference>
<dbReference type="Proteomes" id="UP000680815">
    <property type="component" value="Unassembled WGS sequence"/>
</dbReference>